<dbReference type="AlphaFoldDB" id="A0AA37M590"/>
<reference evidence="2" key="2">
    <citation type="submission" date="2021-08" db="EMBL/GenBank/DDBJ databases">
        <authorList>
            <person name="Tani A."/>
            <person name="Ola A."/>
            <person name="Ogura Y."/>
            <person name="Katsura K."/>
            <person name="Hayashi T."/>
        </authorList>
    </citation>
    <scope>NUCLEOTIDE SEQUENCE</scope>
    <source>
        <strain evidence="2">JCM 32048</strain>
    </source>
</reference>
<dbReference type="RefSeq" id="WP_238191757.1">
    <property type="nucleotide sequence ID" value="NZ_BPQJ01000016.1"/>
</dbReference>
<dbReference type="Pfam" id="PF06381">
    <property type="entry name" value="Phage_portal_3"/>
    <property type="match status" value="1"/>
</dbReference>
<evidence type="ECO:0000313" key="3">
    <source>
        <dbReference type="Proteomes" id="UP001055286"/>
    </source>
</evidence>
<dbReference type="EMBL" id="BPQJ01000016">
    <property type="protein sequence ID" value="GJD63337.1"/>
    <property type="molecule type" value="Genomic_DNA"/>
</dbReference>
<feature type="domain" description="Anti-CBASS protein Acb1-like N-terminal" evidence="1">
    <location>
        <begin position="35"/>
        <end position="385"/>
    </location>
</feature>
<gene>
    <name evidence="2" type="ORF">MPEAHAMD_3503</name>
</gene>
<keyword evidence="3" id="KW-1185">Reference proteome</keyword>
<proteinExistence type="predicted"/>
<dbReference type="InterPro" id="IPR024459">
    <property type="entry name" value="Acb1-like_N"/>
</dbReference>
<dbReference type="NCBIfam" id="TIGR01555">
    <property type="entry name" value="phge_rel_HI1409"/>
    <property type="match status" value="1"/>
</dbReference>
<protein>
    <recommendedName>
        <fullName evidence="1">Anti-CBASS protein Acb1-like N-terminal domain-containing protein</fullName>
    </recommendedName>
</protein>
<reference evidence="2" key="1">
    <citation type="journal article" date="2016" name="Front. Microbiol.">
        <title>Genome Sequence of the Piezophilic, Mesophilic Sulfate-Reducing Bacterium Desulfovibrio indicus J2T.</title>
        <authorList>
            <person name="Cao J."/>
            <person name="Maignien L."/>
            <person name="Shao Z."/>
            <person name="Alain K."/>
            <person name="Jebbar M."/>
        </authorList>
    </citation>
    <scope>NUCLEOTIDE SEQUENCE</scope>
    <source>
        <strain evidence="2">JCM 32048</strain>
    </source>
</reference>
<name>A0AA37M590_9HYPH</name>
<dbReference type="InterPro" id="IPR006445">
    <property type="entry name" value="Phage-assoc_HI1409"/>
</dbReference>
<dbReference type="Proteomes" id="UP001055286">
    <property type="component" value="Unassembled WGS sequence"/>
</dbReference>
<evidence type="ECO:0000259" key="1">
    <source>
        <dbReference type="Pfam" id="PF06381"/>
    </source>
</evidence>
<organism evidence="2 3">
    <name type="scientific">Methylobacterium frigidaeris</name>
    <dbReference type="NCBI Taxonomy" id="2038277"/>
    <lineage>
        <taxon>Bacteria</taxon>
        <taxon>Pseudomonadati</taxon>
        <taxon>Pseudomonadota</taxon>
        <taxon>Alphaproteobacteria</taxon>
        <taxon>Hyphomicrobiales</taxon>
        <taxon>Methylobacteriaceae</taxon>
        <taxon>Methylobacterium</taxon>
    </lineage>
</organism>
<comment type="caution">
    <text evidence="2">The sequence shown here is derived from an EMBL/GenBank/DDBJ whole genome shotgun (WGS) entry which is preliminary data.</text>
</comment>
<evidence type="ECO:0000313" key="2">
    <source>
        <dbReference type="EMBL" id="GJD63337.1"/>
    </source>
</evidence>
<sequence>MWLADRLANLVSGLGGPRDKSTGNLHVHVPRARAELDAAYRDNWLARKVVDIVPFDMLREWRAWQAPQEIAAALAASEERLCLRDRLLRALRLARLHGGAAILIGDGAADPGLPLEPETVGQGGLRYLHVLPRGQIQAGGIERDPLSPWFGEPKGYTLGYAIAGGRTIHPSRVIRLLGAALPEDEVGDGWGDSVLQALLEAVDQATAAAAHIAAMLPEAKQDVISVPGLSQHLSTEDGTHRLTERFAYAARMKGLFGMLLLEGDGRSPEGERYQQKQLDFSGLPEVARLFLQVAAGAADIPVTRLLGQSPAGLNATGESDIRNYHDHVAARQTVELTPAIARLDRLLIRDALGRDEPSLRYAWRPLAQASEREKAEVGRLKAETAAMLARDGVVPASILSRGVEGWLTSADLFPGIAAAFGRPAG</sequence>
<accession>A0AA37M590</accession>